<dbReference type="InterPro" id="IPR056884">
    <property type="entry name" value="NPHP3-like_N"/>
</dbReference>
<feature type="domain" description="Nephrocystin 3-like N-terminal" evidence="3">
    <location>
        <begin position="343"/>
        <end position="515"/>
    </location>
</feature>
<name>A0A8K0X6A6_9PEZI</name>
<dbReference type="PANTHER" id="PTHR10039:SF5">
    <property type="entry name" value="NACHT DOMAIN-CONTAINING PROTEIN"/>
    <property type="match status" value="1"/>
</dbReference>
<dbReference type="SUPFAM" id="SSF52540">
    <property type="entry name" value="P-loop containing nucleoside triphosphate hydrolases"/>
    <property type="match status" value="1"/>
</dbReference>
<reference evidence="5" key="1">
    <citation type="journal article" date="2021" name="Nat. Commun.">
        <title>Genetic determinants of endophytism in the Arabidopsis root mycobiome.</title>
        <authorList>
            <person name="Mesny F."/>
            <person name="Miyauchi S."/>
            <person name="Thiergart T."/>
            <person name="Pickel B."/>
            <person name="Atanasova L."/>
            <person name="Karlsson M."/>
            <person name="Huettel B."/>
            <person name="Barry K.W."/>
            <person name="Haridas S."/>
            <person name="Chen C."/>
            <person name="Bauer D."/>
            <person name="Andreopoulos W."/>
            <person name="Pangilinan J."/>
            <person name="LaButti K."/>
            <person name="Riley R."/>
            <person name="Lipzen A."/>
            <person name="Clum A."/>
            <person name="Drula E."/>
            <person name="Henrissat B."/>
            <person name="Kohler A."/>
            <person name="Grigoriev I.V."/>
            <person name="Martin F.M."/>
            <person name="Hacquard S."/>
        </authorList>
    </citation>
    <scope>NUCLEOTIDE SEQUENCE</scope>
    <source>
        <strain evidence="5">MPI-CAGE-AT-0016</strain>
    </source>
</reference>
<evidence type="ECO:0000259" key="4">
    <source>
        <dbReference type="Pfam" id="PF25053"/>
    </source>
</evidence>
<evidence type="ECO:0000256" key="1">
    <source>
        <dbReference type="ARBA" id="ARBA00022737"/>
    </source>
</evidence>
<feature type="domain" description="Azaphilone pigments biosynthesis cluster protein L N-terminal" evidence="2">
    <location>
        <begin position="6"/>
        <end position="195"/>
    </location>
</feature>
<organism evidence="5 6">
    <name type="scientific">Plectosphaerella cucumerina</name>
    <dbReference type="NCBI Taxonomy" id="40658"/>
    <lineage>
        <taxon>Eukaryota</taxon>
        <taxon>Fungi</taxon>
        <taxon>Dikarya</taxon>
        <taxon>Ascomycota</taxon>
        <taxon>Pezizomycotina</taxon>
        <taxon>Sordariomycetes</taxon>
        <taxon>Hypocreomycetidae</taxon>
        <taxon>Glomerellales</taxon>
        <taxon>Plectosphaerellaceae</taxon>
        <taxon>Plectosphaerella</taxon>
    </lineage>
</organism>
<dbReference type="PANTHER" id="PTHR10039">
    <property type="entry name" value="AMELOGENIN"/>
    <property type="match status" value="1"/>
</dbReference>
<keyword evidence="6" id="KW-1185">Reference proteome</keyword>
<evidence type="ECO:0000313" key="6">
    <source>
        <dbReference type="Proteomes" id="UP000813385"/>
    </source>
</evidence>
<dbReference type="Pfam" id="PF17111">
    <property type="entry name" value="PigL_N"/>
    <property type="match status" value="1"/>
</dbReference>
<proteinExistence type="predicted"/>
<dbReference type="InterPro" id="IPR031348">
    <property type="entry name" value="PigL_N"/>
</dbReference>
<protein>
    <recommendedName>
        <fullName evidence="7">NACHT domain-containing protein</fullName>
    </recommendedName>
</protein>
<accession>A0A8K0X6A6</accession>
<evidence type="ECO:0000259" key="2">
    <source>
        <dbReference type="Pfam" id="PF17111"/>
    </source>
</evidence>
<dbReference type="OrthoDB" id="443402at2759"/>
<dbReference type="Proteomes" id="UP000813385">
    <property type="component" value="Unassembled WGS sequence"/>
</dbReference>
<evidence type="ECO:0000313" key="5">
    <source>
        <dbReference type="EMBL" id="KAH7367379.1"/>
    </source>
</evidence>
<keyword evidence="1" id="KW-0677">Repeat</keyword>
<evidence type="ECO:0008006" key="7">
    <source>
        <dbReference type="Google" id="ProtNLM"/>
    </source>
</evidence>
<dbReference type="InterPro" id="IPR056693">
    <property type="entry name" value="DUF7791"/>
</dbReference>
<dbReference type="AlphaFoldDB" id="A0A8K0X6A6"/>
<dbReference type="Pfam" id="PF24883">
    <property type="entry name" value="NPHP3_N"/>
    <property type="match status" value="1"/>
</dbReference>
<dbReference type="Gene3D" id="3.40.50.300">
    <property type="entry name" value="P-loop containing nucleotide triphosphate hydrolases"/>
    <property type="match status" value="1"/>
</dbReference>
<dbReference type="InterPro" id="IPR027417">
    <property type="entry name" value="P-loop_NTPase"/>
</dbReference>
<sequence>MDPLTAVGLASNIIAFVDFSSKLVKVAAEVRRSTSGVTEDIGDALAITQSLESMLAGLQTPSVPATAPHEDEKLVLLAKNCSKTCVDLQELVKKMKGKPSSSGLGPAWRVWTNGGKLAAMESRLEKFRGQIMIHVQMMMSHKASATHHLLEDLAKSQMAAQATKDSLAIMKDDILAAVRAEHENVRSQTSAIQELRKSIDAMSIAPKKSTESSQASAKNLLLETIREALVTLSTTAANVSADEQILEWLWFPDLFTREASIDRAHDGTYRWMLYSEPEKRVSFDAASSSGVSNFSSGAEAVEADLVPTALSPGETNEFRVWRKEKLVRLIQVEQQLHSKIRRRFVQWLEHDNGLFYISGKPGSGKSTLMKYIAEEEQTTDLLNSWAGDSRLVLARFFFWRAGGNLQKSARGLYRGILWEILRQCPGTAELVFPNFWHGNRRGNSSTKPAHRPPPELHELEAAFGTLSKNPKILQQAKICLFIDGLDEYEGDYWKLGKALKQACDSPNIKICAASRHYNEFQRLFVDDGVAHTWIRIHDLTRRDMTRFVTDELEGDERFGAIRHTSDVYDDIVSDVVGRAEGVFLWTKLVVEQLLKDMGNQCSIDQLRQRLAELPTGLDALFRQTLQRLDPVERRRLARTVLTMLFPTGRFAPLGSWVFIHSVVENLDDNPGLEDSILAGTIGPLMTREEISHICRQMEDRLRGRGQGLLEIGSPTPMSKIGVWVVGVRFTHRSVVDFLGSPDISQELEKSAGNFSPYNATVLGLLSILKHFPLETATTGVAPYMHTALIGHRNFGLIEKDVVELLCELDRGYMTTNPDSTLLLAEMSSLCRLVEQRSFLSKDGTVTLGAAPHLLHPFLSKSCTPAEVEDTITCYAICEASPGLAWKMVQSRSKILLQGSNNPLLVASENDLARRKTWASSFTKCLLEYSPDPNTVVTRCSHPGNRRYWFFQMPLPTLGTWTTWTVLLHAVHQSFYSQPPAFNNQISHGDYKVEVSKYLGAYLALGADPSVCFVGFPFSSSDFSLGRPYYIDLATMLGIWDVQTPVGIPTNAAWASSNSGWWLHRFLSRKAAPDPSDPQPISYEDANMDLFWLVAVVPLENLKEVPLPEASRAWEETRLKILRVLVKDSRSPLRCTLKAWRRGFHRIQPDLADEGKPIVT</sequence>
<evidence type="ECO:0000259" key="3">
    <source>
        <dbReference type="Pfam" id="PF24883"/>
    </source>
</evidence>
<dbReference type="Pfam" id="PF25053">
    <property type="entry name" value="DUF7791"/>
    <property type="match status" value="1"/>
</dbReference>
<dbReference type="EMBL" id="JAGPXD010000002">
    <property type="protein sequence ID" value="KAH7367379.1"/>
    <property type="molecule type" value="Genomic_DNA"/>
</dbReference>
<feature type="domain" description="DUF7791" evidence="4">
    <location>
        <begin position="684"/>
        <end position="769"/>
    </location>
</feature>
<comment type="caution">
    <text evidence="5">The sequence shown here is derived from an EMBL/GenBank/DDBJ whole genome shotgun (WGS) entry which is preliminary data.</text>
</comment>
<gene>
    <name evidence="5" type="ORF">B0T11DRAFT_53324</name>
</gene>